<evidence type="ECO:0000313" key="2">
    <source>
        <dbReference type="Proteomes" id="UP000746471"/>
    </source>
</evidence>
<organism evidence="1 2">
    <name type="scientific">Fusibacter paucivorans</name>
    <dbReference type="NCBI Taxonomy" id="76009"/>
    <lineage>
        <taxon>Bacteria</taxon>
        <taxon>Bacillati</taxon>
        <taxon>Bacillota</taxon>
        <taxon>Clostridia</taxon>
        <taxon>Eubacteriales</taxon>
        <taxon>Eubacteriales Family XII. Incertae Sedis</taxon>
        <taxon>Fusibacter</taxon>
    </lineage>
</organism>
<dbReference type="Proteomes" id="UP000746471">
    <property type="component" value="Unassembled WGS sequence"/>
</dbReference>
<reference evidence="1 2" key="1">
    <citation type="submission" date="2021-05" db="EMBL/GenBank/DDBJ databases">
        <title>Fusibacter ferrireducens sp. nov., an anaerobic, sulfur- and Fe-reducing bacterium isolated from the mangrove sediment.</title>
        <authorList>
            <person name="Qiu D."/>
        </authorList>
    </citation>
    <scope>NUCLEOTIDE SEQUENCE [LARGE SCALE GENOMIC DNA]</scope>
    <source>
        <strain evidence="1 2">DSM 12116</strain>
    </source>
</reference>
<protein>
    <submittedName>
        <fullName evidence="1">Uncharacterized protein</fullName>
    </submittedName>
</protein>
<comment type="caution">
    <text evidence="1">The sequence shown here is derived from an EMBL/GenBank/DDBJ whole genome shotgun (WGS) entry which is preliminary data.</text>
</comment>
<keyword evidence="2" id="KW-1185">Reference proteome</keyword>
<proteinExistence type="predicted"/>
<gene>
    <name evidence="1" type="ORF">KHM83_01850</name>
</gene>
<dbReference type="Pfam" id="PF19848">
    <property type="entry name" value="DUF6323"/>
    <property type="match status" value="1"/>
</dbReference>
<name>A0ABS5PK85_9FIRM</name>
<dbReference type="RefSeq" id="WP_213235197.1">
    <property type="nucleotide sequence ID" value="NZ_JAHBCL010000002.1"/>
</dbReference>
<accession>A0ABS5PK85</accession>
<dbReference type="InterPro" id="IPR046286">
    <property type="entry name" value="DUF6323"/>
</dbReference>
<dbReference type="EMBL" id="JAHBCL010000002">
    <property type="protein sequence ID" value="MBS7525416.1"/>
    <property type="molecule type" value="Genomic_DNA"/>
</dbReference>
<sequence>MPLNAIDLVPRQLKTTVPQLMTLNDITAPYGLSLTQADAALLLATRDTALKSTGRLEFGSGIIDKIIEAFYDSPYLMASEYVETLTDLIDAFYYFKNELHDRMGDDALIAFMRRAYDDPCNGAVTLLTDLILPSLASALDQGMPFTRAAKYALSEVEK</sequence>
<evidence type="ECO:0000313" key="1">
    <source>
        <dbReference type="EMBL" id="MBS7525416.1"/>
    </source>
</evidence>